<evidence type="ECO:0000313" key="3">
    <source>
        <dbReference type="EMBL" id="KAA8496874.1"/>
    </source>
</evidence>
<dbReference type="Pfam" id="PF09353">
    <property type="entry name" value="DUF1995"/>
    <property type="match status" value="1"/>
</dbReference>
<dbReference type="Proteomes" id="UP000324585">
    <property type="component" value="Unassembled WGS sequence"/>
</dbReference>
<dbReference type="InterPro" id="IPR018962">
    <property type="entry name" value="DUF1995"/>
</dbReference>
<gene>
    <name evidence="3" type="ORF">FVE85_0603</name>
</gene>
<name>A0A5J4Z1R4_PORPP</name>
<dbReference type="GO" id="GO:0016301">
    <property type="term" value="F:kinase activity"/>
    <property type="evidence" value="ECO:0007669"/>
    <property type="project" value="UniProtKB-KW"/>
</dbReference>
<organism evidence="3 4">
    <name type="scientific">Porphyridium purpureum</name>
    <name type="common">Red alga</name>
    <name type="synonym">Porphyridium cruentum</name>
    <dbReference type="NCBI Taxonomy" id="35688"/>
    <lineage>
        <taxon>Eukaryota</taxon>
        <taxon>Rhodophyta</taxon>
        <taxon>Bangiophyceae</taxon>
        <taxon>Porphyridiales</taxon>
        <taxon>Porphyridiaceae</taxon>
        <taxon>Porphyridium</taxon>
    </lineage>
</organism>
<dbReference type="InterPro" id="IPR053021">
    <property type="entry name" value="Chloroplast_ADK"/>
</dbReference>
<keyword evidence="1" id="KW-0472">Membrane</keyword>
<evidence type="ECO:0000313" key="4">
    <source>
        <dbReference type="Proteomes" id="UP000324585"/>
    </source>
</evidence>
<accession>A0A5J4Z1R4</accession>
<keyword evidence="1" id="KW-1133">Transmembrane helix</keyword>
<keyword evidence="3" id="KW-0418">Kinase</keyword>
<feature type="transmembrane region" description="Helical" evidence="1">
    <location>
        <begin position="341"/>
        <end position="361"/>
    </location>
</feature>
<proteinExistence type="predicted"/>
<comment type="caution">
    <text evidence="3">The sequence shown here is derived from an EMBL/GenBank/DDBJ whole genome shotgun (WGS) entry which is preliminary data.</text>
</comment>
<feature type="domain" description="DUF1995" evidence="2">
    <location>
        <begin position="47"/>
        <end position="268"/>
    </location>
</feature>
<dbReference type="PANTHER" id="PTHR35509:SF6">
    <property type="entry name" value="ADENYLATE KINASE"/>
    <property type="match status" value="1"/>
</dbReference>
<evidence type="ECO:0000259" key="2">
    <source>
        <dbReference type="Pfam" id="PF09353"/>
    </source>
</evidence>
<dbReference type="EMBL" id="VRMN01000002">
    <property type="protein sequence ID" value="KAA8496874.1"/>
    <property type="molecule type" value="Genomic_DNA"/>
</dbReference>
<dbReference type="OrthoDB" id="439792at2759"/>
<keyword evidence="3" id="KW-0808">Transferase</keyword>
<sequence length="363" mass="40252">MCAVPFTELELDEEHGVQLVKNSRFTPRINQSPMSAHERAFYTDTMNTALVTAIDDVRQGKVNGSTCKNVMSATVLLPELNPALDIYDRRFLIKVIWDLVMRLADDRALTVQMMTQSATQFGGLPLSVAGLQKTLAADIRASSESWSEGLRTRVRLADLGPEHVTDDVDVFIFVSPTNAQGAPVVEQVMSTVERIGSERPILLINPRLGEVPSHSGVMQVQGRRERLDFVGQIPRAFVMELLYKSGTWYPLRGILFRAYPGDFELWKRWQDITVLGAGVQAEKIMREEFELLHTWPASSPPSRTEISDHIQNASRASLPANYEGSSDSDMSTASPTPPSSVPITFAVPVAIFSAALLYFSLLK</sequence>
<reference evidence="4" key="1">
    <citation type="journal article" date="2019" name="Nat. Commun.">
        <title>Expansion of phycobilisome linker gene families in mesophilic red algae.</title>
        <authorList>
            <person name="Lee J."/>
            <person name="Kim D."/>
            <person name="Bhattacharya D."/>
            <person name="Yoon H.S."/>
        </authorList>
    </citation>
    <scope>NUCLEOTIDE SEQUENCE [LARGE SCALE GENOMIC DNA]</scope>
    <source>
        <strain evidence="4">CCMP 1328</strain>
    </source>
</reference>
<keyword evidence="1" id="KW-0812">Transmembrane</keyword>
<evidence type="ECO:0000256" key="1">
    <source>
        <dbReference type="SAM" id="Phobius"/>
    </source>
</evidence>
<keyword evidence="4" id="KW-1185">Reference proteome</keyword>
<dbReference type="PANTHER" id="PTHR35509">
    <property type="entry name" value="DOMAIN PROTEIN, PUTATIVE (DUF1995)-RELATED"/>
    <property type="match status" value="1"/>
</dbReference>
<protein>
    <submittedName>
        <fullName evidence="3">Adenylate kinase 5, chloroplastic</fullName>
    </submittedName>
</protein>
<dbReference type="AlphaFoldDB" id="A0A5J4Z1R4"/>